<name>K0V0R6_MYCVA</name>
<evidence type="ECO:0000313" key="4">
    <source>
        <dbReference type="Proteomes" id="UP000006072"/>
    </source>
</evidence>
<dbReference type="Proteomes" id="UP000006072">
    <property type="component" value="Unassembled WGS sequence"/>
</dbReference>
<dbReference type="InterPro" id="IPR051325">
    <property type="entry name" value="Nudix_hydrolase_domain"/>
</dbReference>
<dbReference type="Pfam" id="PF00293">
    <property type="entry name" value="NUDIX"/>
    <property type="match status" value="1"/>
</dbReference>
<dbReference type="SUPFAM" id="SSF55811">
    <property type="entry name" value="Nudix"/>
    <property type="match status" value="1"/>
</dbReference>
<organism evidence="3 4">
    <name type="scientific">Mycolicibacterium vaccae ATCC 25954</name>
    <dbReference type="NCBI Taxonomy" id="1194972"/>
    <lineage>
        <taxon>Bacteria</taxon>
        <taxon>Bacillati</taxon>
        <taxon>Actinomycetota</taxon>
        <taxon>Actinomycetes</taxon>
        <taxon>Mycobacteriales</taxon>
        <taxon>Mycobacteriaceae</taxon>
        <taxon>Mycolicibacterium</taxon>
    </lineage>
</organism>
<dbReference type="PATRIC" id="fig|1194972.3.peg.5575"/>
<proteinExistence type="predicted"/>
<dbReference type="Gene3D" id="3.90.79.10">
    <property type="entry name" value="Nucleoside Triphosphate Pyrophosphohydrolase"/>
    <property type="match status" value="1"/>
</dbReference>
<evidence type="ECO:0000313" key="3">
    <source>
        <dbReference type="EMBL" id="EJZ04629.1"/>
    </source>
</evidence>
<dbReference type="EMBL" id="ALQA01000107">
    <property type="protein sequence ID" value="EJZ04629.1"/>
    <property type="molecule type" value="Genomic_DNA"/>
</dbReference>
<dbReference type="RefSeq" id="WP_003932219.1">
    <property type="nucleotide sequence ID" value="NZ_JH814696.1"/>
</dbReference>
<dbReference type="PROSITE" id="PS51462">
    <property type="entry name" value="NUDIX"/>
    <property type="match status" value="1"/>
</dbReference>
<dbReference type="InterPro" id="IPR020084">
    <property type="entry name" value="NUDIX_hydrolase_CS"/>
</dbReference>
<dbReference type="PANTHER" id="PTHR21340">
    <property type="entry name" value="DIADENOSINE 5,5-P1,P4-TETRAPHOSPHATE PYROPHOSPHOHYDROLASE MUTT"/>
    <property type="match status" value="1"/>
</dbReference>
<dbReference type="GO" id="GO:0006754">
    <property type="term" value="P:ATP biosynthetic process"/>
    <property type="evidence" value="ECO:0007669"/>
    <property type="project" value="TreeGrafter"/>
</dbReference>
<sequence length="163" mass="18091">MPKLSAGLLLFRDHDGVLEVLLGHPGGPFWARKDDGAWSIPKGEYVDGEDPWAAAQREFAEEIGKPVPAGPRIDFEPVRQPGGKLVTAFAVRGDLDPEGAVSNTFTLEWPRGSGTFKEFPELDRVAWFDLETARTKLLKGQLPLLDRLEEAVRADRSETPREE</sequence>
<protein>
    <submittedName>
        <fullName evidence="3">NUDIX hydrolase</fullName>
    </submittedName>
</protein>
<evidence type="ECO:0000256" key="1">
    <source>
        <dbReference type="ARBA" id="ARBA00022801"/>
    </source>
</evidence>
<dbReference type="PANTHER" id="PTHR21340:SF7">
    <property type="entry name" value="NUDIX HYDROLASE DOMAIN-CONTAINING PROTEIN"/>
    <property type="match status" value="1"/>
</dbReference>
<reference evidence="3 4" key="1">
    <citation type="journal article" date="2012" name="J. Bacteriol.">
        <title>Complete Genome Sequence of Mycobacterium vaccae Type Strain ATCC 25954.</title>
        <authorList>
            <person name="Ho Y.S."/>
            <person name="Adroub S.A."/>
            <person name="Abadi M."/>
            <person name="Al Alwan B."/>
            <person name="Alkhateeb R."/>
            <person name="Gao G."/>
            <person name="Ragab A."/>
            <person name="Ali S."/>
            <person name="van Soolingen D."/>
            <person name="Bitter W."/>
            <person name="Pain A."/>
            <person name="Abdallah A.M."/>
        </authorList>
    </citation>
    <scope>NUCLEOTIDE SEQUENCE [LARGE SCALE GENOMIC DNA]</scope>
    <source>
        <strain evidence="3 4">ATCC 25954</strain>
    </source>
</reference>
<dbReference type="GO" id="GO:0006167">
    <property type="term" value="P:AMP biosynthetic process"/>
    <property type="evidence" value="ECO:0007669"/>
    <property type="project" value="TreeGrafter"/>
</dbReference>
<dbReference type="eggNOG" id="COG4119">
    <property type="taxonomic scope" value="Bacteria"/>
</dbReference>
<dbReference type="CDD" id="cd04662">
    <property type="entry name" value="NUDIX_Hydrolase"/>
    <property type="match status" value="1"/>
</dbReference>
<dbReference type="HOGENOM" id="CLU_118065_0_0_11"/>
<dbReference type="InterPro" id="IPR015797">
    <property type="entry name" value="NUDIX_hydrolase-like_dom_sf"/>
</dbReference>
<accession>K0V0R6</accession>
<dbReference type="PROSITE" id="PS00893">
    <property type="entry name" value="NUDIX_BOX"/>
    <property type="match status" value="1"/>
</dbReference>
<comment type="caution">
    <text evidence="3">The sequence shown here is derived from an EMBL/GenBank/DDBJ whole genome shotgun (WGS) entry which is preliminary data.</text>
</comment>
<evidence type="ECO:0000259" key="2">
    <source>
        <dbReference type="PROSITE" id="PS51462"/>
    </source>
</evidence>
<dbReference type="AlphaFoldDB" id="K0V0R6"/>
<feature type="domain" description="Nudix hydrolase" evidence="2">
    <location>
        <begin position="1"/>
        <end position="150"/>
    </location>
</feature>
<gene>
    <name evidence="3" type="ORF">MVAC_28104</name>
</gene>
<dbReference type="GO" id="GO:0004081">
    <property type="term" value="F:bis(5'-nucleosyl)-tetraphosphatase (asymmetrical) activity"/>
    <property type="evidence" value="ECO:0007669"/>
    <property type="project" value="TreeGrafter"/>
</dbReference>
<dbReference type="InterPro" id="IPR000086">
    <property type="entry name" value="NUDIX_hydrolase_dom"/>
</dbReference>
<keyword evidence="1 3" id="KW-0378">Hydrolase</keyword>
<keyword evidence="4" id="KW-1185">Reference proteome</keyword>